<dbReference type="InterPro" id="IPR036881">
    <property type="entry name" value="Glyco_hydro_3_C_sf"/>
</dbReference>
<dbReference type="Pfam" id="PF01915">
    <property type="entry name" value="Glyco_hydro_3_C"/>
    <property type="match status" value="1"/>
</dbReference>
<dbReference type="Pfam" id="PF14310">
    <property type="entry name" value="Fn3-like"/>
    <property type="match status" value="1"/>
</dbReference>
<dbReference type="InterPro" id="IPR002772">
    <property type="entry name" value="Glyco_hydro_3_C"/>
</dbReference>
<dbReference type="InterPro" id="IPR017853">
    <property type="entry name" value="GH"/>
</dbReference>
<evidence type="ECO:0000256" key="1">
    <source>
        <dbReference type="ARBA" id="ARBA00022729"/>
    </source>
</evidence>
<dbReference type="InterPro" id="IPR044993">
    <property type="entry name" value="BXL"/>
</dbReference>
<dbReference type="Proteomes" id="UP001515500">
    <property type="component" value="Chromosome 8"/>
</dbReference>
<dbReference type="SUPFAM" id="SSF51445">
    <property type="entry name" value="(Trans)glycosidases"/>
    <property type="match status" value="1"/>
</dbReference>
<evidence type="ECO:0000256" key="3">
    <source>
        <dbReference type="ARBA" id="ARBA00023295"/>
    </source>
</evidence>
<protein>
    <submittedName>
        <fullName evidence="6">Beta-xylosidase/alpha-L-arabinofuranosidase 1-like</fullName>
    </submittedName>
</protein>
<dbReference type="InterPro" id="IPR013783">
    <property type="entry name" value="Ig-like_fold"/>
</dbReference>
<dbReference type="InterPro" id="IPR001764">
    <property type="entry name" value="Glyco_hydro_3_N"/>
</dbReference>
<dbReference type="FunFam" id="3.40.50.1700:FF:000001">
    <property type="entry name" value="probable beta-D-xylosidase 2"/>
    <property type="match status" value="1"/>
</dbReference>
<dbReference type="RefSeq" id="XP_039131363.1">
    <property type="nucleotide sequence ID" value="XM_039275429.1"/>
</dbReference>
<dbReference type="AlphaFoldDB" id="A0AB40BV68"/>
<organism evidence="5 6">
    <name type="scientific">Dioscorea cayennensis subsp. rotundata</name>
    <name type="common">White Guinea yam</name>
    <name type="synonym">Dioscorea rotundata</name>
    <dbReference type="NCBI Taxonomy" id="55577"/>
    <lineage>
        <taxon>Eukaryota</taxon>
        <taxon>Viridiplantae</taxon>
        <taxon>Streptophyta</taxon>
        <taxon>Embryophyta</taxon>
        <taxon>Tracheophyta</taxon>
        <taxon>Spermatophyta</taxon>
        <taxon>Magnoliopsida</taxon>
        <taxon>Liliopsida</taxon>
        <taxon>Dioscoreales</taxon>
        <taxon>Dioscoreaceae</taxon>
        <taxon>Dioscorea</taxon>
    </lineage>
</organism>
<dbReference type="GO" id="GO:0031222">
    <property type="term" value="P:arabinan catabolic process"/>
    <property type="evidence" value="ECO:0007669"/>
    <property type="project" value="TreeGrafter"/>
</dbReference>
<dbReference type="GO" id="GO:0046556">
    <property type="term" value="F:alpha-L-arabinofuranosidase activity"/>
    <property type="evidence" value="ECO:0007669"/>
    <property type="project" value="TreeGrafter"/>
</dbReference>
<dbReference type="InterPro" id="IPR036962">
    <property type="entry name" value="Glyco_hydro_3_N_sf"/>
</dbReference>
<evidence type="ECO:0000313" key="5">
    <source>
        <dbReference type="Proteomes" id="UP001515500"/>
    </source>
</evidence>
<evidence type="ECO:0000259" key="4">
    <source>
        <dbReference type="SMART" id="SM01217"/>
    </source>
</evidence>
<dbReference type="Gene3D" id="2.60.40.10">
    <property type="entry name" value="Immunoglobulins"/>
    <property type="match status" value="1"/>
</dbReference>
<keyword evidence="1" id="KW-0732">Signal</keyword>
<dbReference type="SMART" id="SM01217">
    <property type="entry name" value="Fn3_like"/>
    <property type="match status" value="1"/>
</dbReference>
<feature type="domain" description="Fibronectin type III-like" evidence="4">
    <location>
        <begin position="650"/>
        <end position="720"/>
    </location>
</feature>
<dbReference type="GO" id="GO:0009044">
    <property type="term" value="F:xylan 1,4-beta-xylosidase activity"/>
    <property type="evidence" value="ECO:0007669"/>
    <property type="project" value="InterPro"/>
</dbReference>
<name>A0AB40BV68_DIOCR</name>
<gene>
    <name evidence="6" type="primary">LOC120267753</name>
</gene>
<keyword evidence="3" id="KW-0326">Glycosidase</keyword>
<dbReference type="GeneID" id="120267753"/>
<reference evidence="6" key="1">
    <citation type="submission" date="2025-08" db="UniProtKB">
        <authorList>
            <consortium name="RefSeq"/>
        </authorList>
    </citation>
    <scope>IDENTIFICATION</scope>
</reference>
<dbReference type="Pfam" id="PF00933">
    <property type="entry name" value="Glyco_hydro_3"/>
    <property type="match status" value="1"/>
</dbReference>
<dbReference type="GO" id="GO:0045493">
    <property type="term" value="P:xylan catabolic process"/>
    <property type="evidence" value="ECO:0007669"/>
    <property type="project" value="InterPro"/>
</dbReference>
<keyword evidence="5" id="KW-1185">Reference proteome</keyword>
<dbReference type="SUPFAM" id="SSF52279">
    <property type="entry name" value="Beta-D-glucan exohydrolase, C-terminal domain"/>
    <property type="match status" value="1"/>
</dbReference>
<sequence length="732" mass="79458">MTLPEKVLQLGDYAKGAPRIGLPEYKWWSEALHGISSIGNGPANSPSHATHFDSVVPGATSFPTPVLSAASFNETLWNIIGQVISTEGRAMYNLGHSQLTFWAPNINLARDPRWGRILETPGEDPFVVARYAVNFVRGMQDVQGQKDPPDLNEKPLKVSVCCKHFGAYDVDNWFGETRYTFDSKVAEQDMVESFNYPFEACVKQGDVSSVMCSYNQVNGIPSCADPRLLSQTIRGEWNLHGYIVSDCDSVGVMHDEQKWLYDTPINSVMRVMKAGLDLDCGPYYTNFTVEAVRTGKVKEVEIDNALNNLYTVLMRLGFFDGSPEYQNLGKDVICSKTNTDVAADAARQGIVLLKNDNNALPFNNNTQKHIAVVGPHANASAVMIGNYAGVPCHYITPLQALSMDAHVDIELGCDVWCHNQAAKDHAKQLASTTDATVILAGIDLGIEAESLDRWDLNLPLDQITFINEVSGASKGPVVLVLFSGGGLDITFAQNNTKINSILWAGYPGEEGGQAIADVIYGRYNPSGKLPITWYQNGYTEMLPMTSMKFRPVDELGYPGRTYKFYDGPVVYPFGFGLSYTQFTYNVSLAQNSTATNIKLGPFQKCLPVDYKPNSGPAPSCPAVNIDDTDCSQAIGLVVQVTNTGKTDGSNVIIVYAKPPQNIAGAAIKKVIAFQKVFLKAGASQAVPISVNACDGLTLVDKSAYQIIAAGQYTIVIGNGNTTASVPLPVNIS</sequence>
<dbReference type="InterPro" id="IPR026891">
    <property type="entry name" value="Fn3-like"/>
</dbReference>
<proteinExistence type="predicted"/>
<dbReference type="Gene3D" id="3.40.50.1700">
    <property type="entry name" value="Glycoside hydrolase family 3 C-terminal domain"/>
    <property type="match status" value="1"/>
</dbReference>
<evidence type="ECO:0000256" key="2">
    <source>
        <dbReference type="ARBA" id="ARBA00022801"/>
    </source>
</evidence>
<accession>A0AB40BV68</accession>
<keyword evidence="2" id="KW-0378">Hydrolase</keyword>
<dbReference type="Gene3D" id="3.20.20.300">
    <property type="entry name" value="Glycoside hydrolase, family 3, N-terminal domain"/>
    <property type="match status" value="1"/>
</dbReference>
<dbReference type="FunFam" id="3.20.20.300:FF:000010">
    <property type="entry name" value="Putative beta-D-xylosidase 5"/>
    <property type="match status" value="1"/>
</dbReference>
<dbReference type="PANTHER" id="PTHR42721">
    <property type="entry name" value="SUGAR HYDROLASE-RELATED"/>
    <property type="match status" value="1"/>
</dbReference>
<dbReference type="PANTHER" id="PTHR42721:SF11">
    <property type="entry name" value="BETA-D-XYLOSIDASE 5-RELATED"/>
    <property type="match status" value="1"/>
</dbReference>
<evidence type="ECO:0000313" key="6">
    <source>
        <dbReference type="RefSeq" id="XP_039131363.1"/>
    </source>
</evidence>